<evidence type="ECO:0000256" key="1">
    <source>
        <dbReference type="SAM" id="Coils"/>
    </source>
</evidence>
<feature type="coiled-coil region" evidence="1">
    <location>
        <begin position="260"/>
        <end position="294"/>
    </location>
</feature>
<evidence type="ECO:0008006" key="4">
    <source>
        <dbReference type="Google" id="ProtNLM"/>
    </source>
</evidence>
<dbReference type="GO" id="GO:0005813">
    <property type="term" value="C:centrosome"/>
    <property type="evidence" value="ECO:0007669"/>
    <property type="project" value="TreeGrafter"/>
</dbReference>
<name>A0A7R8Z9B2_TIMDO</name>
<protein>
    <recommendedName>
        <fullName evidence="4">Centrobin</fullName>
    </recommendedName>
</protein>
<feature type="region of interest" description="Disordered" evidence="2">
    <location>
        <begin position="690"/>
        <end position="709"/>
    </location>
</feature>
<feature type="coiled-coil region" evidence="1">
    <location>
        <begin position="401"/>
        <end position="558"/>
    </location>
</feature>
<feature type="region of interest" description="Disordered" evidence="2">
    <location>
        <begin position="120"/>
        <end position="140"/>
    </location>
</feature>
<accession>A0A7R8Z9B2</accession>
<dbReference type="PANTHER" id="PTHR34439">
    <property type="entry name" value="CENTROBIN"/>
    <property type="match status" value="1"/>
</dbReference>
<organism evidence="3">
    <name type="scientific">Timema douglasi</name>
    <name type="common">Walking stick</name>
    <dbReference type="NCBI Taxonomy" id="61478"/>
    <lineage>
        <taxon>Eukaryota</taxon>
        <taxon>Metazoa</taxon>
        <taxon>Ecdysozoa</taxon>
        <taxon>Arthropoda</taxon>
        <taxon>Hexapoda</taxon>
        <taxon>Insecta</taxon>
        <taxon>Pterygota</taxon>
        <taxon>Neoptera</taxon>
        <taxon>Polyneoptera</taxon>
        <taxon>Phasmatodea</taxon>
        <taxon>Timematodea</taxon>
        <taxon>Timematoidea</taxon>
        <taxon>Timematidae</taxon>
        <taxon>Timema</taxon>
    </lineage>
</organism>
<feature type="compositionally biased region" description="Polar residues" evidence="2">
    <location>
        <begin position="126"/>
        <end position="140"/>
    </location>
</feature>
<keyword evidence="1" id="KW-0175">Coiled coil</keyword>
<dbReference type="GO" id="GO:0007099">
    <property type="term" value="P:centriole replication"/>
    <property type="evidence" value="ECO:0007669"/>
    <property type="project" value="InterPro"/>
</dbReference>
<evidence type="ECO:0000313" key="3">
    <source>
        <dbReference type="EMBL" id="CAD7199166.1"/>
    </source>
</evidence>
<proteinExistence type="predicted"/>
<dbReference type="AlphaFoldDB" id="A0A7R8Z9B2"/>
<evidence type="ECO:0000256" key="2">
    <source>
        <dbReference type="SAM" id="MobiDB-lite"/>
    </source>
</evidence>
<feature type="compositionally biased region" description="Basic and acidic residues" evidence="2">
    <location>
        <begin position="721"/>
        <end position="731"/>
    </location>
</feature>
<dbReference type="GO" id="GO:0005814">
    <property type="term" value="C:centriole"/>
    <property type="evidence" value="ECO:0007669"/>
    <property type="project" value="TreeGrafter"/>
</dbReference>
<dbReference type="GO" id="GO:0051299">
    <property type="term" value="P:centrosome separation"/>
    <property type="evidence" value="ECO:0007669"/>
    <property type="project" value="TreeGrafter"/>
</dbReference>
<feature type="region of interest" description="Disordered" evidence="2">
    <location>
        <begin position="721"/>
        <end position="741"/>
    </location>
</feature>
<dbReference type="GO" id="GO:1902410">
    <property type="term" value="P:mitotic cytokinetic process"/>
    <property type="evidence" value="ECO:0007669"/>
    <property type="project" value="TreeGrafter"/>
</dbReference>
<dbReference type="EMBL" id="OA566597">
    <property type="protein sequence ID" value="CAD7199166.1"/>
    <property type="molecule type" value="Genomic_DNA"/>
</dbReference>
<sequence>MSDTDDTDVLLLIPPDFFNVIPSDSEDSFLYHDSTSYHGDRSEVERIVVNDLIDQVNELESRISLIESKENINFQPYLPGERKTQDFGAEGQKKNGTYGMAVKQEKLPLSTNVDPIVTRQRDTREGSTVTGSSGTHCKQDLKTSSLDEGYLTAVGPGQGSGTLLSLSELWGEQELAPVFFQDRGDHVNLASKLEEERYRRQHCEHLIMDLQSQLLQEHQRLAVAVKVDTAKNHAITRLQSAWAQLVQHWRELEEQRHNLANTLHLEREQYQQDMANASKKVSRLEGELSQALDLAHGYKEKSESSERERQEMIHLHMAETEALTAQLQEMRQHLDEASTEHSRIISARQETEAKLVASQQEVGKVSVGVEFPGTLQPSPTSLSFLPLLLLLPVVMSERSLKENVRKELQKIKQTLSNCEVELLALKEEKAALQLKMKEERNRISVVDQQKRSLQSTLDEAKKREKSLRDELKASNDRLEKVKVDLRDYYQREVEVVVRTKLAEFQGQLDSAETSLRQELEAREKAVTEIAQKQVKQIADKHQLEIRLLEEKHHEEQQLLQLQVSQLQAKLSHFDSQRTEIVERLHGVMETQWKEALRVISGGSIPSRTSSDWGTLGQGKCELPKQPPIDSEEHRKHTSYAVQFAQQAITASKSWDVPPLSLHVRQQSAGSSTTDDHPFCHEGQSTYRVGVAPDNSSRKLHSPSGNPGDELKRYIRMLLDRTPGKPLGEHLEVPTTESGQMAPVTHWEHTGDQLDSSRNKQSSLESTLLDLPQGTSNYTKDNQTASPCPSVTWISYSRQDTSISKLLLAGEHSNIAPLESCADCSEHPVPSLSFLLTTMTWGTFTTLPRSGS</sequence>
<dbReference type="InterPro" id="IPR038923">
    <property type="entry name" value="Centrobin"/>
</dbReference>
<dbReference type="PANTHER" id="PTHR34439:SF1">
    <property type="entry name" value="CENTROBIN"/>
    <property type="match status" value="1"/>
</dbReference>
<dbReference type="GO" id="GO:1902017">
    <property type="term" value="P:regulation of cilium assembly"/>
    <property type="evidence" value="ECO:0007669"/>
    <property type="project" value="InterPro"/>
</dbReference>
<gene>
    <name evidence="3" type="ORF">TDIB3V08_LOCUS5426</name>
</gene>
<reference evidence="3" key="1">
    <citation type="submission" date="2020-11" db="EMBL/GenBank/DDBJ databases">
        <authorList>
            <person name="Tran Van P."/>
        </authorList>
    </citation>
    <scope>NUCLEOTIDE SEQUENCE</scope>
</reference>